<sequence length="108" mass="12505">MILLFISLTAMMYIFIRFTSSFAGSNSFYCHRVSYLCEILSYQNLLNKDILYLDVIIDIMISTCIISTFFLTSLSNHLIMSLDILLLLYTLLIIIKYILKNSITSPVR</sequence>
<keyword evidence="1" id="KW-1133">Transmembrane helix</keyword>
<feature type="transmembrane region" description="Helical" evidence="1">
    <location>
        <begin position="6"/>
        <end position="29"/>
    </location>
</feature>
<feature type="transmembrane region" description="Helical" evidence="1">
    <location>
        <begin position="50"/>
        <end position="72"/>
    </location>
</feature>
<evidence type="ECO:0000313" key="2">
    <source>
        <dbReference type="EMBL" id="SNS52508.1"/>
    </source>
</evidence>
<protein>
    <submittedName>
        <fullName evidence="2">Uncharacterized protein</fullName>
    </submittedName>
</protein>
<evidence type="ECO:0000256" key="1">
    <source>
        <dbReference type="SAM" id="Phobius"/>
    </source>
</evidence>
<accession>A0A239F7Q0</accession>
<proteinExistence type="predicted"/>
<feature type="transmembrane region" description="Helical" evidence="1">
    <location>
        <begin position="78"/>
        <end position="99"/>
    </location>
</feature>
<organism evidence="2 3">
    <name type="scientific">Anaerovirgula multivorans</name>
    <dbReference type="NCBI Taxonomy" id="312168"/>
    <lineage>
        <taxon>Bacteria</taxon>
        <taxon>Bacillati</taxon>
        <taxon>Bacillota</taxon>
        <taxon>Clostridia</taxon>
        <taxon>Peptostreptococcales</taxon>
        <taxon>Natronincolaceae</taxon>
        <taxon>Anaerovirgula</taxon>
    </lineage>
</organism>
<evidence type="ECO:0000313" key="3">
    <source>
        <dbReference type="Proteomes" id="UP000198304"/>
    </source>
</evidence>
<dbReference type="Proteomes" id="UP000198304">
    <property type="component" value="Unassembled WGS sequence"/>
</dbReference>
<name>A0A239F7Q0_9FIRM</name>
<keyword evidence="3" id="KW-1185">Reference proteome</keyword>
<gene>
    <name evidence="2" type="ORF">SAMN05446037_101235</name>
</gene>
<keyword evidence="1" id="KW-0812">Transmembrane</keyword>
<keyword evidence="1" id="KW-0472">Membrane</keyword>
<dbReference type="EMBL" id="FZOJ01000012">
    <property type="protein sequence ID" value="SNS52508.1"/>
    <property type="molecule type" value="Genomic_DNA"/>
</dbReference>
<reference evidence="3" key="1">
    <citation type="submission" date="2017-06" db="EMBL/GenBank/DDBJ databases">
        <authorList>
            <person name="Varghese N."/>
            <person name="Submissions S."/>
        </authorList>
    </citation>
    <scope>NUCLEOTIDE SEQUENCE [LARGE SCALE GENOMIC DNA]</scope>
    <source>
        <strain evidence="3">SCA</strain>
    </source>
</reference>
<dbReference type="AlphaFoldDB" id="A0A239F7Q0"/>